<name>A0A7C6AHI8_UNCW3</name>
<accession>A0A7C6AHI8</accession>
<feature type="region of interest" description="Disordered" evidence="1">
    <location>
        <begin position="1"/>
        <end position="20"/>
    </location>
</feature>
<evidence type="ECO:0000256" key="1">
    <source>
        <dbReference type="SAM" id="MobiDB-lite"/>
    </source>
</evidence>
<proteinExistence type="predicted"/>
<feature type="compositionally biased region" description="Basic residues" evidence="1">
    <location>
        <begin position="1"/>
        <end position="19"/>
    </location>
</feature>
<gene>
    <name evidence="2" type="ORF">ENV70_06745</name>
</gene>
<organism evidence="2">
    <name type="scientific">candidate division WOR-3 bacterium</name>
    <dbReference type="NCBI Taxonomy" id="2052148"/>
    <lineage>
        <taxon>Bacteria</taxon>
        <taxon>Bacteria division WOR-3</taxon>
    </lineage>
</organism>
<evidence type="ECO:0000313" key="2">
    <source>
        <dbReference type="EMBL" id="HHS63290.1"/>
    </source>
</evidence>
<dbReference type="AlphaFoldDB" id="A0A7C6AHI8"/>
<sequence length="67" mass="7806">MNPKKGRKKQNNGKNRKEKRSYLNMLYDFYRKRPNKQKLILDTFTPEGIPVSSPLNLGIGMTTTDAY</sequence>
<reference evidence="2" key="1">
    <citation type="journal article" date="2020" name="mSystems">
        <title>Genome- and Community-Level Interaction Insights into Carbon Utilization and Element Cycling Functions of Hydrothermarchaeota in Hydrothermal Sediment.</title>
        <authorList>
            <person name="Zhou Z."/>
            <person name="Liu Y."/>
            <person name="Xu W."/>
            <person name="Pan J."/>
            <person name="Luo Z.H."/>
            <person name="Li M."/>
        </authorList>
    </citation>
    <scope>NUCLEOTIDE SEQUENCE [LARGE SCALE GENOMIC DNA]</scope>
    <source>
        <strain evidence="2">SpSt-783</strain>
    </source>
</reference>
<dbReference type="EMBL" id="DTHJ01000136">
    <property type="protein sequence ID" value="HHS63290.1"/>
    <property type="molecule type" value="Genomic_DNA"/>
</dbReference>
<comment type="caution">
    <text evidence="2">The sequence shown here is derived from an EMBL/GenBank/DDBJ whole genome shotgun (WGS) entry which is preliminary data.</text>
</comment>
<protein>
    <submittedName>
        <fullName evidence="2">Uncharacterized protein</fullName>
    </submittedName>
</protein>